<accession>A0A6P8R8N4</accession>
<dbReference type="InterPro" id="IPR026093">
    <property type="entry name" value="MGARP"/>
</dbReference>
<organism evidence="4 5">
    <name type="scientific">Geotrypetes seraphini</name>
    <name type="common">Gaboon caecilian</name>
    <name type="synonym">Caecilia seraphini</name>
    <dbReference type="NCBI Taxonomy" id="260995"/>
    <lineage>
        <taxon>Eukaryota</taxon>
        <taxon>Metazoa</taxon>
        <taxon>Chordata</taxon>
        <taxon>Craniata</taxon>
        <taxon>Vertebrata</taxon>
        <taxon>Euteleostomi</taxon>
        <taxon>Amphibia</taxon>
        <taxon>Gymnophiona</taxon>
        <taxon>Geotrypetes</taxon>
    </lineage>
</organism>
<feature type="compositionally biased region" description="Basic and acidic residues" evidence="1">
    <location>
        <begin position="101"/>
        <end position="110"/>
    </location>
</feature>
<evidence type="ECO:0000259" key="3">
    <source>
        <dbReference type="Pfam" id="PF14962"/>
    </source>
</evidence>
<evidence type="ECO:0000313" key="4">
    <source>
        <dbReference type="Proteomes" id="UP000515159"/>
    </source>
</evidence>
<evidence type="ECO:0000256" key="2">
    <source>
        <dbReference type="SAM" id="Phobius"/>
    </source>
</evidence>
<keyword evidence="2" id="KW-0812">Transmembrane</keyword>
<gene>
    <name evidence="5" type="primary">MGARP</name>
</gene>
<sequence length="208" mass="22015">MHLCRAAWRKLVPLARTTSAPLLRNAPLRPMSSSSVPGSSGESMIYYLIVGVSVAGAGSYIYRTLHSDRARYTDRINCMEERRPQWKARPHAGDEGEEPISADHDEVSKEDVGATPGKAVAVTAEAVLGEAAVETVAVTVLDDPEAAVVEAAEEALGDAVKAVAKEAAEQNQSTATSSEPQGTVIVAKETMETLAVGKVEQDAATRQD</sequence>
<feature type="transmembrane region" description="Helical" evidence="2">
    <location>
        <begin position="44"/>
        <end position="62"/>
    </location>
</feature>
<feature type="region of interest" description="Disordered" evidence="1">
    <location>
        <begin position="83"/>
        <end position="110"/>
    </location>
</feature>
<dbReference type="RefSeq" id="XP_033795211.1">
    <property type="nucleotide sequence ID" value="XM_033939320.1"/>
</dbReference>
<dbReference type="PANTHER" id="PTHR22910">
    <property type="entry name" value="PROTEIN MGARP"/>
    <property type="match status" value="1"/>
</dbReference>
<dbReference type="GO" id="GO:0005741">
    <property type="term" value="C:mitochondrial outer membrane"/>
    <property type="evidence" value="ECO:0007669"/>
    <property type="project" value="TreeGrafter"/>
</dbReference>
<keyword evidence="4" id="KW-1185">Reference proteome</keyword>
<dbReference type="Proteomes" id="UP000515159">
    <property type="component" value="Chromosome 1"/>
</dbReference>
<keyword evidence="2" id="KW-0472">Membrane</keyword>
<dbReference type="GeneID" id="117357997"/>
<evidence type="ECO:0000256" key="1">
    <source>
        <dbReference type="SAM" id="MobiDB-lite"/>
    </source>
</evidence>
<dbReference type="CTD" id="84709"/>
<dbReference type="OrthoDB" id="9909651at2759"/>
<dbReference type="InterPro" id="IPR032773">
    <property type="entry name" value="MGARP_N"/>
</dbReference>
<dbReference type="Pfam" id="PF14962">
    <property type="entry name" value="AIF-MLS"/>
    <property type="match status" value="1"/>
</dbReference>
<protein>
    <submittedName>
        <fullName evidence="5">Protein MGARP isoform X1</fullName>
    </submittedName>
</protein>
<dbReference type="FunCoup" id="A0A6P8R8N4">
    <property type="interactions" value="63"/>
</dbReference>
<keyword evidence="2" id="KW-1133">Transmembrane helix</keyword>
<dbReference type="AlphaFoldDB" id="A0A6P8R8N4"/>
<dbReference type="PANTHER" id="PTHR22910:SF6">
    <property type="entry name" value="PROTEIN MGARP"/>
    <property type="match status" value="1"/>
</dbReference>
<proteinExistence type="predicted"/>
<dbReference type="GO" id="GO:1904115">
    <property type="term" value="C:axon cytoplasm"/>
    <property type="evidence" value="ECO:0007669"/>
    <property type="project" value="GOC"/>
</dbReference>
<dbReference type="InParanoid" id="A0A6P8R8N4"/>
<evidence type="ECO:0000313" key="5">
    <source>
        <dbReference type="RefSeq" id="XP_033795211.1"/>
    </source>
</evidence>
<reference evidence="5" key="1">
    <citation type="submission" date="2025-08" db="UniProtKB">
        <authorList>
            <consortium name="RefSeq"/>
        </authorList>
    </citation>
    <scope>IDENTIFICATION</scope>
</reference>
<dbReference type="GO" id="GO:0008089">
    <property type="term" value="P:anterograde axonal transport"/>
    <property type="evidence" value="ECO:0007669"/>
    <property type="project" value="InterPro"/>
</dbReference>
<name>A0A6P8R8N4_GEOSA</name>
<dbReference type="KEGG" id="gsh:117357997"/>
<feature type="domain" description="Protein MGARP N-terminal" evidence="3">
    <location>
        <begin position="15"/>
        <end position="178"/>
    </location>
</feature>